<dbReference type="InterPro" id="IPR020904">
    <property type="entry name" value="Sc_DH/Rdtase_CS"/>
</dbReference>
<gene>
    <name evidence="4" type="ORF">DFR44_1039</name>
</gene>
<evidence type="ECO:0000313" key="4">
    <source>
        <dbReference type="EMBL" id="TDR32496.1"/>
    </source>
</evidence>
<dbReference type="GO" id="GO:0016616">
    <property type="term" value="F:oxidoreductase activity, acting on the CH-OH group of donors, NAD or NADP as acceptor"/>
    <property type="evidence" value="ECO:0007669"/>
    <property type="project" value="UniProtKB-ARBA"/>
</dbReference>
<dbReference type="Gene3D" id="3.40.50.720">
    <property type="entry name" value="NAD(P)-binding Rossmann-like Domain"/>
    <property type="match status" value="1"/>
</dbReference>
<dbReference type="FunFam" id="3.40.50.720:FF:000047">
    <property type="entry name" value="NADP-dependent L-serine/L-allo-threonine dehydrogenase"/>
    <property type="match status" value="1"/>
</dbReference>
<dbReference type="AlphaFoldDB" id="A0A4R6YAG0"/>
<dbReference type="EMBL" id="SNZE01000003">
    <property type="protein sequence ID" value="TDR32496.1"/>
    <property type="molecule type" value="Genomic_DNA"/>
</dbReference>
<keyword evidence="2" id="KW-0560">Oxidoreductase</keyword>
<comment type="caution">
    <text evidence="4">The sequence shown here is derived from an EMBL/GenBank/DDBJ whole genome shotgun (WGS) entry which is preliminary data.</text>
</comment>
<dbReference type="InterPro" id="IPR036291">
    <property type="entry name" value="NAD(P)-bd_dom_sf"/>
</dbReference>
<evidence type="ECO:0000256" key="1">
    <source>
        <dbReference type="ARBA" id="ARBA00006484"/>
    </source>
</evidence>
<dbReference type="PANTHER" id="PTHR43115:SF4">
    <property type="entry name" value="DEHYDROGENASE_REDUCTASE SDR FAMILY MEMBER 11"/>
    <property type="match status" value="1"/>
</dbReference>
<reference evidence="4 5" key="1">
    <citation type="submission" date="2019-03" db="EMBL/GenBank/DDBJ databases">
        <title>Genomic Encyclopedia of Type Strains, Phase IV (KMG-IV): sequencing the most valuable type-strain genomes for metagenomic binning, comparative biology and taxonomic classification.</title>
        <authorList>
            <person name="Goeker M."/>
        </authorList>
    </citation>
    <scope>NUCLEOTIDE SEQUENCE [LARGE SCALE GENOMIC DNA]</scope>
    <source>
        <strain evidence="4 5">DSM 102852</strain>
    </source>
</reference>
<name>A0A4R6YAG0_9BURK</name>
<dbReference type="PROSITE" id="PS00061">
    <property type="entry name" value="ADH_SHORT"/>
    <property type="match status" value="1"/>
</dbReference>
<dbReference type="InterPro" id="IPR002347">
    <property type="entry name" value="SDR_fam"/>
</dbReference>
<accession>A0A4R6YAG0</accession>
<evidence type="ECO:0000313" key="5">
    <source>
        <dbReference type="Proteomes" id="UP000294480"/>
    </source>
</evidence>
<dbReference type="Proteomes" id="UP000294480">
    <property type="component" value="Unassembled WGS sequence"/>
</dbReference>
<dbReference type="PRINTS" id="PR00080">
    <property type="entry name" value="SDRFAMILY"/>
</dbReference>
<dbReference type="PRINTS" id="PR00081">
    <property type="entry name" value="GDHRDH"/>
</dbReference>
<keyword evidence="5" id="KW-1185">Reference proteome</keyword>
<dbReference type="Pfam" id="PF00106">
    <property type="entry name" value="adh_short"/>
    <property type="match status" value="1"/>
</dbReference>
<dbReference type="PANTHER" id="PTHR43115">
    <property type="entry name" value="DEHYDROGENASE/REDUCTASE SDR FAMILY MEMBER 11"/>
    <property type="match status" value="1"/>
</dbReference>
<evidence type="ECO:0000256" key="3">
    <source>
        <dbReference type="RuleBase" id="RU000363"/>
    </source>
</evidence>
<comment type="similarity">
    <text evidence="1 3">Belongs to the short-chain dehydrogenases/reductases (SDR) family.</text>
</comment>
<dbReference type="SUPFAM" id="SSF51735">
    <property type="entry name" value="NAD(P)-binding Rossmann-fold domains"/>
    <property type="match status" value="1"/>
</dbReference>
<organism evidence="4 5">
    <name type="scientific">Hydromonas duriensis</name>
    <dbReference type="NCBI Taxonomy" id="1527608"/>
    <lineage>
        <taxon>Bacteria</taxon>
        <taxon>Pseudomonadati</taxon>
        <taxon>Pseudomonadota</taxon>
        <taxon>Betaproteobacteria</taxon>
        <taxon>Burkholderiales</taxon>
        <taxon>Burkholderiaceae</taxon>
        <taxon>Hydromonas</taxon>
    </lineage>
</organism>
<sequence>MDSMSCQFFNNEGVNMSKKLVVITGASSGFGLELAKEFAAQGYPMLLLARRIDGLQAYNFKNTLIKSVDVTDYTSFQAAIAEAEALYGKTDLLVNNAGIMLLGSLLDQNPDEWQSMLNVNVMGVLNGIQLVIKNMVAANTGTIVNVSSIAGRKTFPNHAAYCGTKFAVHALTETVRQEVALSNVRVLTIAPGAAETELLSHTTSQEIIDGYNEWKETMGGKSLDPKYIASSVRFMYELPQEVSIRELVISATRQDA</sequence>
<proteinExistence type="inferred from homology"/>
<evidence type="ECO:0000256" key="2">
    <source>
        <dbReference type="ARBA" id="ARBA00023002"/>
    </source>
</evidence>
<protein>
    <submittedName>
        <fullName evidence="4">NADP-dependent 3-hydroxy acid dehydrogenase YdfG</fullName>
    </submittedName>
</protein>